<keyword evidence="5" id="KW-0812">Transmembrane</keyword>
<evidence type="ECO:0000256" key="2">
    <source>
        <dbReference type="ARBA" id="ARBA00004236"/>
    </source>
</evidence>
<keyword evidence="8" id="KW-0325">Glycoprotein</keyword>
<keyword evidence="10" id="KW-1185">Reference proteome</keyword>
<dbReference type="PANTHER" id="PTHR11923">
    <property type="entry name" value="SCAVENGER RECEPTOR CLASS B TYPE-1 SR-B1"/>
    <property type="match status" value="1"/>
</dbReference>
<dbReference type="GO" id="GO:0005886">
    <property type="term" value="C:plasma membrane"/>
    <property type="evidence" value="ECO:0007669"/>
    <property type="project" value="UniProtKB-SubCell"/>
</dbReference>
<evidence type="ECO:0000256" key="8">
    <source>
        <dbReference type="ARBA" id="ARBA00023180"/>
    </source>
</evidence>
<dbReference type="GO" id="GO:0005044">
    <property type="term" value="F:scavenger receptor activity"/>
    <property type="evidence" value="ECO:0007669"/>
    <property type="project" value="TreeGrafter"/>
</dbReference>
<keyword evidence="4" id="KW-1003">Cell membrane</keyword>
<dbReference type="Pfam" id="PF01130">
    <property type="entry name" value="CD36"/>
    <property type="match status" value="1"/>
</dbReference>
<evidence type="ECO:0000256" key="4">
    <source>
        <dbReference type="ARBA" id="ARBA00022475"/>
    </source>
</evidence>
<evidence type="ECO:0000256" key="7">
    <source>
        <dbReference type="ARBA" id="ARBA00023136"/>
    </source>
</evidence>
<name>A0A182SAL9_9DIPT</name>
<evidence type="ECO:0008006" key="11">
    <source>
        <dbReference type="Google" id="ProtNLM"/>
    </source>
</evidence>
<dbReference type="EnsemblMetazoa" id="AMAM002968-RA">
    <property type="protein sequence ID" value="AMAM002968-PA"/>
    <property type="gene ID" value="AMAM002968"/>
</dbReference>
<dbReference type="Proteomes" id="UP000075901">
    <property type="component" value="Unassembled WGS sequence"/>
</dbReference>
<dbReference type="AlphaFoldDB" id="A0A182SAL9"/>
<evidence type="ECO:0000313" key="10">
    <source>
        <dbReference type="Proteomes" id="UP000075901"/>
    </source>
</evidence>
<dbReference type="VEuPathDB" id="VectorBase:AMAM002968"/>
<protein>
    <recommendedName>
        <fullName evidence="11">Scavenger receptor class B member 1</fullName>
    </recommendedName>
</protein>
<evidence type="ECO:0000256" key="1">
    <source>
        <dbReference type="ARBA" id="ARBA00003156"/>
    </source>
</evidence>
<keyword evidence="7" id="KW-0472">Membrane</keyword>
<evidence type="ECO:0000256" key="6">
    <source>
        <dbReference type="ARBA" id="ARBA00022989"/>
    </source>
</evidence>
<evidence type="ECO:0000256" key="5">
    <source>
        <dbReference type="ARBA" id="ARBA00022692"/>
    </source>
</evidence>
<evidence type="ECO:0000313" key="9">
    <source>
        <dbReference type="EnsemblMetazoa" id="AMAM002968-PA"/>
    </source>
</evidence>
<accession>A0A182SAL9</accession>
<comment type="subcellular location">
    <subcellularLocation>
        <location evidence="2">Cell membrane</location>
    </subcellularLocation>
</comment>
<sequence>MWCTNMYNNSLLQQLVLRENSTAAEWWTRPPVFPLLKVHVFNYTNTVEFLAGKDTKLKVEDLGPYVYKETAEKTNVIYNGDGTISYREHRYIQYLPEESNGKPFDQVVVPNVVFLTGVAKNRDESTFKQIGFKLATVKADSSAFMKKPVESFIWGYEDGLLEVAKSLFGSGIVSSTFGMLMTRNGTSAENFTIFSGESSLQDLAIIKHLDGKPRLDLWHTDECDRVGGTDGSQFPPHLMDRKQPLQVFIKSLCRKFPLMYDSEVTALDGIPAWRYKIPNTVFAHPDEHKPNHCFCHLESGSCPPSGLFNISGCSMGAPIFASFPHFYTGDPTLIESIEGVEPVQEKHETYADIHPRLAFPIDGASRFQINIQVQKLGMFSGKQTAVRTNRHQTVYINWLPPSLQIWTGSMKANTCR</sequence>
<reference evidence="9" key="2">
    <citation type="submission" date="2020-05" db="UniProtKB">
        <authorList>
            <consortium name="EnsemblMetazoa"/>
        </authorList>
    </citation>
    <scope>IDENTIFICATION</scope>
    <source>
        <strain evidence="9">maculatus3</strain>
    </source>
</reference>
<reference evidence="10" key="1">
    <citation type="submission" date="2013-09" db="EMBL/GenBank/DDBJ databases">
        <title>The Genome Sequence of Anopheles maculatus species B.</title>
        <authorList>
            <consortium name="The Broad Institute Genomics Platform"/>
            <person name="Neafsey D.E."/>
            <person name="Besansky N."/>
            <person name="Howell P."/>
            <person name="Walton C."/>
            <person name="Young S.K."/>
            <person name="Zeng Q."/>
            <person name="Gargeya S."/>
            <person name="Fitzgerald M."/>
            <person name="Haas B."/>
            <person name="Abouelleil A."/>
            <person name="Allen A.W."/>
            <person name="Alvarado L."/>
            <person name="Arachchi H.M."/>
            <person name="Berlin A.M."/>
            <person name="Chapman S.B."/>
            <person name="Gainer-Dewar J."/>
            <person name="Goldberg J."/>
            <person name="Griggs A."/>
            <person name="Gujja S."/>
            <person name="Hansen M."/>
            <person name="Howarth C."/>
            <person name="Imamovic A."/>
            <person name="Ireland A."/>
            <person name="Larimer J."/>
            <person name="McCowan C."/>
            <person name="Murphy C."/>
            <person name="Pearson M."/>
            <person name="Poon T.W."/>
            <person name="Priest M."/>
            <person name="Roberts A."/>
            <person name="Saif S."/>
            <person name="Shea T."/>
            <person name="Sisk P."/>
            <person name="Sykes S."/>
            <person name="Wortman J."/>
            <person name="Nusbaum C."/>
            <person name="Birren B."/>
        </authorList>
    </citation>
    <scope>NUCLEOTIDE SEQUENCE [LARGE SCALE GENOMIC DNA]</scope>
    <source>
        <strain evidence="10">maculatus3</strain>
    </source>
</reference>
<dbReference type="PRINTS" id="PR01609">
    <property type="entry name" value="CD36FAMILY"/>
</dbReference>
<comment type="function">
    <text evidence="1">Plays an olfactory role that is not restricted to pheromone sensitivity.</text>
</comment>
<dbReference type="GO" id="GO:0005737">
    <property type="term" value="C:cytoplasm"/>
    <property type="evidence" value="ECO:0007669"/>
    <property type="project" value="TreeGrafter"/>
</dbReference>
<proteinExistence type="inferred from homology"/>
<comment type="similarity">
    <text evidence="3">Belongs to the CD36 family.</text>
</comment>
<keyword evidence="6" id="KW-1133">Transmembrane helix</keyword>
<organism evidence="9 10">
    <name type="scientific">Anopheles maculatus</name>
    <dbReference type="NCBI Taxonomy" id="74869"/>
    <lineage>
        <taxon>Eukaryota</taxon>
        <taxon>Metazoa</taxon>
        <taxon>Ecdysozoa</taxon>
        <taxon>Arthropoda</taxon>
        <taxon>Hexapoda</taxon>
        <taxon>Insecta</taxon>
        <taxon>Pterygota</taxon>
        <taxon>Neoptera</taxon>
        <taxon>Endopterygota</taxon>
        <taxon>Diptera</taxon>
        <taxon>Nematocera</taxon>
        <taxon>Culicoidea</taxon>
        <taxon>Culicidae</taxon>
        <taxon>Anophelinae</taxon>
        <taxon>Anopheles</taxon>
        <taxon>Anopheles maculatus group</taxon>
    </lineage>
</organism>
<evidence type="ECO:0000256" key="3">
    <source>
        <dbReference type="ARBA" id="ARBA00010532"/>
    </source>
</evidence>
<dbReference type="InterPro" id="IPR002159">
    <property type="entry name" value="CD36_fam"/>
</dbReference>
<dbReference type="PANTHER" id="PTHR11923:SF50">
    <property type="entry name" value="GH19047P"/>
    <property type="match status" value="1"/>
</dbReference>